<dbReference type="RefSeq" id="WP_189130517.1">
    <property type="nucleotide sequence ID" value="NZ_BMMS01000004.1"/>
</dbReference>
<dbReference type="GO" id="GO:0004672">
    <property type="term" value="F:protein kinase activity"/>
    <property type="evidence" value="ECO:0007669"/>
    <property type="project" value="InterPro"/>
</dbReference>
<dbReference type="InterPro" id="IPR051931">
    <property type="entry name" value="PAK3-like"/>
</dbReference>
<gene>
    <name evidence="7" type="ORF">GCM10012280_12660</name>
</gene>
<comment type="similarity">
    <text evidence="1">Belongs to the protein kinase superfamily. STE Ser/Thr protein kinase family. STE20 subfamily.</text>
</comment>
<keyword evidence="5" id="KW-0812">Transmembrane</keyword>
<feature type="compositionally biased region" description="Basic residues" evidence="4">
    <location>
        <begin position="366"/>
        <end position="388"/>
    </location>
</feature>
<dbReference type="InterPro" id="IPR011009">
    <property type="entry name" value="Kinase-like_dom_sf"/>
</dbReference>
<feature type="region of interest" description="Disordered" evidence="4">
    <location>
        <begin position="422"/>
        <end position="455"/>
    </location>
</feature>
<name>A0A918DUY4_9ACTN</name>
<dbReference type="Pfam" id="PF07714">
    <property type="entry name" value="PK_Tyr_Ser-Thr"/>
    <property type="match status" value="1"/>
</dbReference>
<feature type="region of interest" description="Disordered" evidence="4">
    <location>
        <begin position="361"/>
        <end position="388"/>
    </location>
</feature>
<dbReference type="PROSITE" id="PS50011">
    <property type="entry name" value="PROTEIN_KINASE_DOM"/>
    <property type="match status" value="1"/>
</dbReference>
<protein>
    <recommendedName>
        <fullName evidence="6">Protein kinase domain-containing protein</fullName>
    </recommendedName>
</protein>
<sequence>MDEYAGRVLVERYRLPAMPVGEEPSQLPAFDTYSGQEVLVHQVPLPEVVSAEVAFAPPGEEPPDVLGPEDDPGQRALRAALAAARIPDHPALVQVYDVFLDGGSLWVVTEWVMAQPLSAILAEERLSPYRAAEIGADVLGALRAVHTSAWTHRNVTADTVLLCDDGRAMLTGMAVAAAEEALVGNDPVPPPAVGPQEDGSLPPQDMPPRVRQGPAAERARLARMGVIGARSERWAPEQAGPLPGVNGYAPEVVADGPPSDMWALGVLLFRAIQGHPPFPEDSPVDLAEIVRTEPPAFAEECGPLRPIVESLLRKNPQERPDPEDVRGWLRSLIRTAPEPDLGRETVSVPADAHKIVEVRRRGEVAKRHRNSKALVAHGKHARGKRKRSGPRRLGLLLVGLVVLLVVAVLVIAALVLPGRNGAAEDGSSGQGGTGPAGSASSAPAAPPPDLSTDFGIHKDPSGFQLALHRDMEVKGATGNGQVWFDDGDDVEMIVVPGRDTAERYGNDVADYQVGSEPELRVYRKADWSAAAGLTRLTLNGNPAVEGEFSWRKGNRDYYGRNLAMLQDGKYHVVFVYGPDRDRSDISRYFEKAAETYKYGE</sequence>
<organism evidence="7 8">
    <name type="scientific">Wenjunlia tyrosinilytica</name>
    <dbReference type="NCBI Taxonomy" id="1544741"/>
    <lineage>
        <taxon>Bacteria</taxon>
        <taxon>Bacillati</taxon>
        <taxon>Actinomycetota</taxon>
        <taxon>Actinomycetes</taxon>
        <taxon>Kitasatosporales</taxon>
        <taxon>Streptomycetaceae</taxon>
        <taxon>Wenjunlia</taxon>
    </lineage>
</organism>
<keyword evidence="8" id="KW-1185">Reference proteome</keyword>
<reference evidence="7" key="1">
    <citation type="journal article" date="2014" name="Int. J. Syst. Evol. Microbiol.">
        <title>Complete genome sequence of Corynebacterium casei LMG S-19264T (=DSM 44701T), isolated from a smear-ripened cheese.</title>
        <authorList>
            <consortium name="US DOE Joint Genome Institute (JGI-PGF)"/>
            <person name="Walter F."/>
            <person name="Albersmeier A."/>
            <person name="Kalinowski J."/>
            <person name="Ruckert C."/>
        </authorList>
    </citation>
    <scope>NUCLEOTIDE SEQUENCE</scope>
    <source>
        <strain evidence="7">CGMCC 4.7201</strain>
    </source>
</reference>
<dbReference type="Gene3D" id="1.10.510.10">
    <property type="entry name" value="Transferase(Phosphotransferase) domain 1"/>
    <property type="match status" value="2"/>
</dbReference>
<dbReference type="GO" id="GO:0005524">
    <property type="term" value="F:ATP binding"/>
    <property type="evidence" value="ECO:0007669"/>
    <property type="project" value="UniProtKB-KW"/>
</dbReference>
<dbReference type="PANTHER" id="PTHR45832:SF22">
    <property type="entry name" value="SERINE_THREONINE-PROTEIN KINASE SAMKA-RELATED"/>
    <property type="match status" value="1"/>
</dbReference>
<feature type="region of interest" description="Disordered" evidence="4">
    <location>
        <begin position="185"/>
        <end position="211"/>
    </location>
</feature>
<evidence type="ECO:0000256" key="4">
    <source>
        <dbReference type="SAM" id="MobiDB-lite"/>
    </source>
</evidence>
<evidence type="ECO:0000256" key="5">
    <source>
        <dbReference type="SAM" id="Phobius"/>
    </source>
</evidence>
<keyword evidence="3" id="KW-0067">ATP-binding</keyword>
<accession>A0A918DUY4</accession>
<keyword evidence="5" id="KW-0472">Membrane</keyword>
<keyword evidence="5" id="KW-1133">Transmembrane helix</keyword>
<dbReference type="PANTHER" id="PTHR45832">
    <property type="entry name" value="SERINE/THREONINE-PROTEIN KINASE SAMKA-RELATED-RELATED"/>
    <property type="match status" value="1"/>
</dbReference>
<keyword evidence="2" id="KW-0547">Nucleotide-binding</keyword>
<dbReference type="Proteomes" id="UP000641932">
    <property type="component" value="Unassembled WGS sequence"/>
</dbReference>
<evidence type="ECO:0000256" key="1">
    <source>
        <dbReference type="ARBA" id="ARBA00008874"/>
    </source>
</evidence>
<feature type="domain" description="Protein kinase" evidence="6">
    <location>
        <begin position="1"/>
        <end position="329"/>
    </location>
</feature>
<proteinExistence type="inferred from homology"/>
<feature type="transmembrane region" description="Helical" evidence="5">
    <location>
        <begin position="393"/>
        <end position="416"/>
    </location>
</feature>
<dbReference type="SUPFAM" id="SSF56112">
    <property type="entry name" value="Protein kinase-like (PK-like)"/>
    <property type="match status" value="1"/>
</dbReference>
<evidence type="ECO:0000256" key="2">
    <source>
        <dbReference type="ARBA" id="ARBA00022741"/>
    </source>
</evidence>
<comment type="caution">
    <text evidence="7">The sequence shown here is derived from an EMBL/GenBank/DDBJ whole genome shotgun (WGS) entry which is preliminary data.</text>
</comment>
<dbReference type="InterPro" id="IPR000719">
    <property type="entry name" value="Prot_kinase_dom"/>
</dbReference>
<dbReference type="EMBL" id="BMMS01000004">
    <property type="protein sequence ID" value="GGO83503.1"/>
    <property type="molecule type" value="Genomic_DNA"/>
</dbReference>
<evidence type="ECO:0000256" key="3">
    <source>
        <dbReference type="ARBA" id="ARBA00022840"/>
    </source>
</evidence>
<evidence type="ECO:0000259" key="6">
    <source>
        <dbReference type="PROSITE" id="PS50011"/>
    </source>
</evidence>
<evidence type="ECO:0000313" key="7">
    <source>
        <dbReference type="EMBL" id="GGO83503.1"/>
    </source>
</evidence>
<dbReference type="InterPro" id="IPR001245">
    <property type="entry name" value="Ser-Thr/Tyr_kinase_cat_dom"/>
</dbReference>
<dbReference type="AlphaFoldDB" id="A0A918DUY4"/>
<dbReference type="SMART" id="SM00220">
    <property type="entry name" value="S_TKc"/>
    <property type="match status" value="1"/>
</dbReference>
<reference evidence="7" key="2">
    <citation type="submission" date="2020-09" db="EMBL/GenBank/DDBJ databases">
        <authorList>
            <person name="Sun Q."/>
            <person name="Zhou Y."/>
        </authorList>
    </citation>
    <scope>NUCLEOTIDE SEQUENCE</scope>
    <source>
        <strain evidence="7">CGMCC 4.7201</strain>
    </source>
</reference>
<evidence type="ECO:0000313" key="8">
    <source>
        <dbReference type="Proteomes" id="UP000641932"/>
    </source>
</evidence>